<dbReference type="EMBL" id="MWQN01000001">
    <property type="protein sequence ID" value="OPC84248.1"/>
    <property type="molecule type" value="Genomic_DNA"/>
</dbReference>
<dbReference type="RefSeq" id="WP_078978542.1">
    <property type="nucleotide sequence ID" value="NZ_MWQN01000001.1"/>
</dbReference>
<dbReference type="InterPro" id="IPR032490">
    <property type="entry name" value="DUF5047"/>
</dbReference>
<evidence type="ECO:0000259" key="1">
    <source>
        <dbReference type="Pfam" id="PF16466"/>
    </source>
</evidence>
<dbReference type="OrthoDB" id="4320040at2"/>
<dbReference type="Proteomes" id="UP000190037">
    <property type="component" value="Unassembled WGS sequence"/>
</dbReference>
<dbReference type="AlphaFoldDB" id="A0A1T3P584"/>
<reference evidence="2 3" key="1">
    <citation type="submission" date="2017-03" db="EMBL/GenBank/DDBJ databases">
        <title>Draft genome sequence of Streptomyces scabrisporus NF3, endophyte isolated from Amphipterygium adstringens.</title>
        <authorList>
            <person name="Vazquez M."/>
            <person name="Ceapa C.D."/>
            <person name="Rodriguez Luna D."/>
            <person name="Sanchez Esquivel S."/>
        </authorList>
    </citation>
    <scope>NUCLEOTIDE SEQUENCE [LARGE SCALE GENOMIC DNA]</scope>
    <source>
        <strain evidence="2 3">NF3</strain>
    </source>
</reference>
<evidence type="ECO:0000313" key="2">
    <source>
        <dbReference type="EMBL" id="OPC84248.1"/>
    </source>
</evidence>
<gene>
    <name evidence="2" type="ORF">B4N89_27930</name>
</gene>
<sequence>MLTVTPRFLPALTLSHNQAGRVDVLQGVTLLLSGVPYEDGTVTADAGSDVRYSMTLTVSDPSLLPFDPADFLAPYGQALHPYQGLTYTDGTTEVVPCGVHVITQVSGDRDTGPVTVTAKGREVVVQAARFTASWDTRGFGSHVDAISAAVITVMPAVVVDDRTTHDRTPAYRVWKAGDDRWSACRELAKAIGASCYFDAVGTLVVADLPPAPDGATPVWDVAAGPGGVQVSAGWGLSSDGLYNGVRASGQNSTDNVAPVTDLVVDTDPTSPTRWGGPLGQRLLTYESPLLITTGDCTVAAEGLLRTGIGLKTTVDLQSVPNPALEPGDCVRTIYTDGTRTLHIVRSLTIPLGDGPCSIKTMSAADDPEP</sequence>
<feature type="domain" description="DUF5047" evidence="1">
    <location>
        <begin position="40"/>
        <end position="162"/>
    </location>
</feature>
<keyword evidence="3" id="KW-1185">Reference proteome</keyword>
<protein>
    <recommendedName>
        <fullName evidence="1">DUF5047 domain-containing protein</fullName>
    </recommendedName>
</protein>
<comment type="caution">
    <text evidence="2">The sequence shown here is derived from an EMBL/GenBank/DDBJ whole genome shotgun (WGS) entry which is preliminary data.</text>
</comment>
<name>A0A1T3P584_9ACTN</name>
<dbReference type="Pfam" id="PF16466">
    <property type="entry name" value="DUF5047"/>
    <property type="match status" value="1"/>
</dbReference>
<evidence type="ECO:0000313" key="3">
    <source>
        <dbReference type="Proteomes" id="UP000190037"/>
    </source>
</evidence>
<organism evidence="2 3">
    <name type="scientific">Embleya scabrispora</name>
    <dbReference type="NCBI Taxonomy" id="159449"/>
    <lineage>
        <taxon>Bacteria</taxon>
        <taxon>Bacillati</taxon>
        <taxon>Actinomycetota</taxon>
        <taxon>Actinomycetes</taxon>
        <taxon>Kitasatosporales</taxon>
        <taxon>Streptomycetaceae</taxon>
        <taxon>Embleya</taxon>
    </lineage>
</organism>
<accession>A0A1T3P584</accession>
<proteinExistence type="predicted"/>
<dbReference type="STRING" id="159449.B4N89_27930"/>